<dbReference type="Proteomes" id="UP000694501">
    <property type="component" value="Unassembled WGS sequence"/>
</dbReference>
<organism evidence="2 3">
    <name type="scientific">Streptomyces tardus</name>
    <dbReference type="NCBI Taxonomy" id="2780544"/>
    <lineage>
        <taxon>Bacteria</taxon>
        <taxon>Bacillati</taxon>
        <taxon>Actinomycetota</taxon>
        <taxon>Actinomycetes</taxon>
        <taxon>Kitasatosporales</taxon>
        <taxon>Streptomycetaceae</taxon>
        <taxon>Streptomyces</taxon>
    </lineage>
</organism>
<name>A0A949NAC5_9ACTN</name>
<protein>
    <recommendedName>
        <fullName evidence="4">Endonuclease/exonuclease/phosphatase domain-containing protein</fullName>
    </recommendedName>
</protein>
<dbReference type="Gene3D" id="3.60.10.10">
    <property type="entry name" value="Endonuclease/exonuclease/phosphatase"/>
    <property type="match status" value="1"/>
</dbReference>
<keyword evidence="1" id="KW-0732">Signal</keyword>
<sequence length="279" mass="29978">MAKSGGTRAATGLLAAALLAAPAGLQHGASAAAPPEAATAAEPVRLVTANVPFTLAGAKARAQLRHVATSGAHVATFQEVRTRKVGRVLDRETSPGKWAVHQPAGAAGASAVAWDKERFAAVDKGSRLAFRGPDYSRHLLWVTLRERSGGQQYTVIGLHYPPNASKDPKMRELYRTMNANYRALVGDLKKQGRHPVAGGDWNNPLDVPREPWGPVQVNKKLSMTTNWQQGTACKSGSSARGGRIDGFAYAAARYRLQQQGCMKRLHSDHRPVWMTFTAG</sequence>
<proteinExistence type="predicted"/>
<gene>
    <name evidence="2" type="ORF">JGS22_023445</name>
</gene>
<evidence type="ECO:0000313" key="2">
    <source>
        <dbReference type="EMBL" id="MBU7600501.1"/>
    </source>
</evidence>
<dbReference type="AlphaFoldDB" id="A0A949NAC5"/>
<comment type="caution">
    <text evidence="2">The sequence shown here is derived from an EMBL/GenBank/DDBJ whole genome shotgun (WGS) entry which is preliminary data.</text>
</comment>
<feature type="chain" id="PRO_5038437898" description="Endonuclease/exonuclease/phosphatase domain-containing protein" evidence="1">
    <location>
        <begin position="32"/>
        <end position="279"/>
    </location>
</feature>
<feature type="signal peptide" evidence="1">
    <location>
        <begin position="1"/>
        <end position="31"/>
    </location>
</feature>
<evidence type="ECO:0000256" key="1">
    <source>
        <dbReference type="SAM" id="SignalP"/>
    </source>
</evidence>
<dbReference type="SUPFAM" id="SSF56219">
    <property type="entry name" value="DNase I-like"/>
    <property type="match status" value="1"/>
</dbReference>
<evidence type="ECO:0000313" key="3">
    <source>
        <dbReference type="Proteomes" id="UP000694501"/>
    </source>
</evidence>
<reference evidence="2" key="1">
    <citation type="submission" date="2021-06" db="EMBL/GenBank/DDBJ databases">
        <title>Sequencing of actinobacteria type strains.</title>
        <authorList>
            <person name="Nguyen G.-S."/>
            <person name="Wentzel A."/>
        </authorList>
    </citation>
    <scope>NUCLEOTIDE SEQUENCE</scope>
    <source>
        <strain evidence="2">P38-E01</strain>
    </source>
</reference>
<dbReference type="EMBL" id="JAELVF020000004">
    <property type="protein sequence ID" value="MBU7600501.1"/>
    <property type="molecule type" value="Genomic_DNA"/>
</dbReference>
<accession>A0A949NAC5</accession>
<dbReference type="InterPro" id="IPR036691">
    <property type="entry name" value="Endo/exonu/phosph_ase_sf"/>
</dbReference>
<evidence type="ECO:0008006" key="4">
    <source>
        <dbReference type="Google" id="ProtNLM"/>
    </source>
</evidence>
<dbReference type="RefSeq" id="WP_211038404.1">
    <property type="nucleotide sequence ID" value="NZ_JAELVF020000004.1"/>
</dbReference>
<keyword evidence="3" id="KW-1185">Reference proteome</keyword>